<feature type="region of interest" description="Disordered" evidence="9">
    <location>
        <begin position="1"/>
        <end position="111"/>
    </location>
</feature>
<name>A0A7M7RGP2_STRPU</name>
<feature type="compositionally biased region" description="Basic and acidic residues" evidence="9">
    <location>
        <begin position="91"/>
        <end position="100"/>
    </location>
</feature>
<dbReference type="Proteomes" id="UP000007110">
    <property type="component" value="Unassembled WGS sequence"/>
</dbReference>
<feature type="compositionally biased region" description="Polar residues" evidence="9">
    <location>
        <begin position="836"/>
        <end position="846"/>
    </location>
</feature>
<keyword evidence="7" id="KW-0804">Transcription</keyword>
<evidence type="ECO:0000259" key="10">
    <source>
        <dbReference type="Pfam" id="PF16019"/>
    </source>
</evidence>
<dbReference type="GO" id="GO:0006357">
    <property type="term" value="P:regulation of transcription by RNA polymerase II"/>
    <property type="evidence" value="ECO:0000318"/>
    <property type="project" value="GO_Central"/>
</dbReference>
<evidence type="ECO:0000313" key="11">
    <source>
        <dbReference type="EnsemblMetazoa" id="XP_795517"/>
    </source>
</evidence>
<dbReference type="PANTHER" id="PTHR13580">
    <property type="entry name" value="TGF-BETA INDUCED APOPTOSIS PROTEIN"/>
    <property type="match status" value="1"/>
</dbReference>
<evidence type="ECO:0000256" key="5">
    <source>
        <dbReference type="ARBA" id="ARBA00023125"/>
    </source>
</evidence>
<dbReference type="AlphaFoldDB" id="A0A7M7RGP2"/>
<dbReference type="InterPro" id="IPR023260">
    <property type="entry name" value="Cys/Ser-rich_nuc_prot"/>
</dbReference>
<organism evidence="11 12">
    <name type="scientific">Strongylocentrotus purpuratus</name>
    <name type="common">Purple sea urchin</name>
    <dbReference type="NCBI Taxonomy" id="7668"/>
    <lineage>
        <taxon>Eukaryota</taxon>
        <taxon>Metazoa</taxon>
        <taxon>Echinodermata</taxon>
        <taxon>Eleutherozoa</taxon>
        <taxon>Echinozoa</taxon>
        <taxon>Echinoidea</taxon>
        <taxon>Euechinoidea</taxon>
        <taxon>Echinacea</taxon>
        <taxon>Camarodonta</taxon>
        <taxon>Echinidea</taxon>
        <taxon>Strongylocentrotidae</taxon>
        <taxon>Strongylocentrotus</taxon>
    </lineage>
</organism>
<dbReference type="EnsemblMetazoa" id="XM_790424">
    <property type="protein sequence ID" value="XP_795517"/>
    <property type="gene ID" value="LOC590836"/>
</dbReference>
<evidence type="ECO:0000256" key="4">
    <source>
        <dbReference type="ARBA" id="ARBA00023015"/>
    </source>
</evidence>
<feature type="compositionally biased region" description="Low complexity" evidence="9">
    <location>
        <begin position="470"/>
        <end position="487"/>
    </location>
</feature>
<evidence type="ECO:0000256" key="2">
    <source>
        <dbReference type="ARBA" id="ARBA00008548"/>
    </source>
</evidence>
<accession>A0A7M7RGP2</accession>
<evidence type="ECO:0000256" key="8">
    <source>
        <dbReference type="ARBA" id="ARBA00023242"/>
    </source>
</evidence>
<keyword evidence="12" id="KW-1185">Reference proteome</keyword>
<dbReference type="GO" id="GO:0000981">
    <property type="term" value="F:DNA-binding transcription factor activity, RNA polymerase II-specific"/>
    <property type="evidence" value="ECO:0000318"/>
    <property type="project" value="GO_Central"/>
</dbReference>
<dbReference type="PRINTS" id="PR02031">
    <property type="entry name" value="CYSSERRICHNP"/>
</dbReference>
<dbReference type="InParanoid" id="A0A7M7RGP2"/>
<protein>
    <recommendedName>
        <fullName evidence="10">Cysteine/serine-rich nuclear protein N-terminal domain-containing protein</fullName>
    </recommendedName>
</protein>
<dbReference type="GO" id="GO:0005634">
    <property type="term" value="C:nucleus"/>
    <property type="evidence" value="ECO:0000318"/>
    <property type="project" value="GO_Central"/>
</dbReference>
<reference evidence="11" key="2">
    <citation type="submission" date="2021-01" db="UniProtKB">
        <authorList>
            <consortium name="EnsemblMetazoa"/>
        </authorList>
    </citation>
    <scope>IDENTIFICATION</scope>
</reference>
<dbReference type="PANTHER" id="PTHR13580:SF9">
    <property type="entry name" value="AXIN1 UP-REGULATED 1, ISOFORM A"/>
    <property type="match status" value="1"/>
</dbReference>
<evidence type="ECO:0000256" key="7">
    <source>
        <dbReference type="ARBA" id="ARBA00023163"/>
    </source>
</evidence>
<feature type="compositionally biased region" description="Low complexity" evidence="9">
    <location>
        <begin position="977"/>
        <end position="991"/>
    </location>
</feature>
<feature type="region of interest" description="Disordered" evidence="9">
    <location>
        <begin position="763"/>
        <end position="792"/>
    </location>
</feature>
<keyword evidence="5" id="KW-0238">DNA-binding</keyword>
<dbReference type="KEGG" id="spu:590836"/>
<feature type="compositionally biased region" description="Polar residues" evidence="9">
    <location>
        <begin position="857"/>
        <end position="869"/>
    </location>
</feature>
<feature type="region of interest" description="Disordered" evidence="9">
    <location>
        <begin position="946"/>
        <end position="1021"/>
    </location>
</feature>
<dbReference type="RefSeq" id="XP_795517.3">
    <property type="nucleotide sequence ID" value="XM_790424.5"/>
</dbReference>
<dbReference type="GO" id="GO:0006915">
    <property type="term" value="P:apoptotic process"/>
    <property type="evidence" value="ECO:0007669"/>
    <property type="project" value="UniProtKB-KW"/>
</dbReference>
<evidence type="ECO:0000256" key="9">
    <source>
        <dbReference type="SAM" id="MobiDB-lite"/>
    </source>
</evidence>
<evidence type="ECO:0000256" key="3">
    <source>
        <dbReference type="ARBA" id="ARBA00022703"/>
    </source>
</evidence>
<keyword evidence="3" id="KW-0053">Apoptosis</keyword>
<evidence type="ECO:0000256" key="6">
    <source>
        <dbReference type="ARBA" id="ARBA00023159"/>
    </source>
</evidence>
<dbReference type="InterPro" id="IPR031972">
    <property type="entry name" value="CSRNP_N"/>
</dbReference>
<feature type="compositionally biased region" description="Low complexity" evidence="9">
    <location>
        <begin position="1"/>
        <end position="53"/>
    </location>
</feature>
<reference evidence="12" key="1">
    <citation type="submission" date="2015-02" db="EMBL/GenBank/DDBJ databases">
        <title>Genome sequencing for Strongylocentrotus purpuratus.</title>
        <authorList>
            <person name="Murali S."/>
            <person name="Liu Y."/>
            <person name="Vee V."/>
            <person name="English A."/>
            <person name="Wang M."/>
            <person name="Skinner E."/>
            <person name="Han Y."/>
            <person name="Muzny D.M."/>
            <person name="Worley K.C."/>
            <person name="Gibbs R.A."/>
        </authorList>
    </citation>
    <scope>NUCLEOTIDE SEQUENCE</scope>
</reference>
<dbReference type="GeneID" id="590836"/>
<keyword evidence="8" id="KW-0539">Nucleus</keyword>
<feature type="region of interest" description="Disordered" evidence="9">
    <location>
        <begin position="466"/>
        <end position="487"/>
    </location>
</feature>
<dbReference type="GO" id="GO:0043565">
    <property type="term" value="F:sequence-specific DNA binding"/>
    <property type="evidence" value="ECO:0000318"/>
    <property type="project" value="GO_Central"/>
</dbReference>
<sequence>MNQSTEQNSEVASSSSSSCSSTPPSAPSSSSSSDTIASTSALTSTAEAATSSAVKVENQQLHGIKKVVSALKRKRTPCPETTKDGDEDEESSSKKSRLDDESSSSGEVSSAVKVKKKKRRVVFDGVTVFFFRRTQGFTSVPSQGGSTLGMAPRHETIGKFSLKQFEISQDKCHRAILRKQLMDRRCQQLRESSPCSTMTLREAESDLDEELDNININDYYFLQPIPTKQRRVLLKRSGVKKIDNTEKMELKRIRLSRESCGCDCQVVCDPETCMCSLAGIKCQVDRQSFPCGCTKEGCQNKFGRIEFNPSRVRNHFIQTVVRLDMEHRQEDRMNPGGRRNLEDCFEGPPDMSSLSHPLEDWGHQASTSSSHMYSGSLNGRDYYGNVDIPLGDDRASCSSSPYSKSCDAYGSGNSLEENIPVEVRPPRHHDLIPQMLQFNESEDESAMTQPIAPLCNVPLPTMPCYDSSEDNLSSTSDTTSSSEASSNYDLNECSASFNMKSSADYNLASSLVQSSEVNSLSHSSTVEGTLPHLTPLEVATIFSTSKQTVDDANSKTYTELKQPDSYTNSSFSTGLYNPENSAHSSYSEIFMPYDNSKVAESIPLTLPTLTPAPPAYTTCSSPTSSTTYTVMTSLNDVDSLAEMQETAIATSKLSSVTFGMKDDPSSSFTPPEPLLYSSTSMGSVTDISSSYPVTPRCNESHGNEATAAETTDGPSVHQGGGINGNRISPAVDSPSDTVLGNPCMPVGLCSSSEERPVFDSVDAVQSHTDRESTDTCSVESSPRDHPLQEFNNTGISCCSTTSQEGESIGLRCDLEASDENISSNSTIVNSVEGVCQSESSSSTHPQPITDRDESQKNTESTKCTNSSMPNDLVTCSDKVENHASETIVSRGPVHSTVPSKPVPIMKKLADHTLTNGTMPVLSHLPREVLTEDSTIDLAKKIQVLRGNSEGDATPSISPDSLSPDGAMSDDPFRQALDPSAIDESSFSSSDSAVGHMSSVGFPELSSGLPTGPPLVPAGISE</sequence>
<proteinExistence type="inferred from homology"/>
<evidence type="ECO:0000313" key="12">
    <source>
        <dbReference type="Proteomes" id="UP000007110"/>
    </source>
</evidence>
<dbReference type="Pfam" id="PF16019">
    <property type="entry name" value="CSRNP_N"/>
    <property type="match status" value="1"/>
</dbReference>
<feature type="domain" description="Cysteine/serine-rich nuclear protein N-terminal" evidence="10">
    <location>
        <begin position="116"/>
        <end position="326"/>
    </location>
</feature>
<feature type="region of interest" description="Disordered" evidence="9">
    <location>
        <begin position="832"/>
        <end position="870"/>
    </location>
</feature>
<dbReference type="OrthoDB" id="5946974at2759"/>
<comment type="subcellular location">
    <subcellularLocation>
        <location evidence="1">Nucleus</location>
    </subcellularLocation>
</comment>
<evidence type="ECO:0000256" key="1">
    <source>
        <dbReference type="ARBA" id="ARBA00004123"/>
    </source>
</evidence>
<feature type="region of interest" description="Disordered" evidence="9">
    <location>
        <begin position="691"/>
        <end position="735"/>
    </location>
</feature>
<dbReference type="OMA" id="PRCNESH"/>
<comment type="similarity">
    <text evidence="2">Belongs to the AXUD1 family.</text>
</comment>
<keyword evidence="6" id="KW-0010">Activator</keyword>
<keyword evidence="4" id="KW-0805">Transcription regulation</keyword>